<keyword evidence="1" id="KW-0479">Metal-binding</keyword>
<dbReference type="PANTHER" id="PTHR43048:SF3">
    <property type="entry name" value="METHYLMALONYL-COA EPIMERASE, MITOCHONDRIAL"/>
    <property type="match status" value="1"/>
</dbReference>
<dbReference type="GO" id="GO:0046872">
    <property type="term" value="F:metal ion binding"/>
    <property type="evidence" value="ECO:0007669"/>
    <property type="project" value="UniProtKB-KW"/>
</dbReference>
<name>A0A1A3KYA6_MYCAS</name>
<dbReference type="SUPFAM" id="SSF54593">
    <property type="entry name" value="Glyoxalase/Bleomycin resistance protein/Dihydroxybiphenyl dioxygenase"/>
    <property type="match status" value="2"/>
</dbReference>
<dbReference type="PANTHER" id="PTHR43048">
    <property type="entry name" value="METHYLMALONYL-COA EPIMERASE"/>
    <property type="match status" value="1"/>
</dbReference>
<dbReference type="InterPro" id="IPR037523">
    <property type="entry name" value="VOC_core"/>
</dbReference>
<organism evidence="3 4">
    <name type="scientific">Mycobacterium asiaticum</name>
    <dbReference type="NCBI Taxonomy" id="1790"/>
    <lineage>
        <taxon>Bacteria</taxon>
        <taxon>Bacillati</taxon>
        <taxon>Actinomycetota</taxon>
        <taxon>Actinomycetes</taxon>
        <taxon>Mycobacteriales</taxon>
        <taxon>Mycobacteriaceae</taxon>
        <taxon>Mycobacterium</taxon>
    </lineage>
</organism>
<dbReference type="Gene3D" id="3.10.180.10">
    <property type="entry name" value="2,3-Dihydroxybiphenyl 1,2-Dioxygenase, domain 1"/>
    <property type="match status" value="2"/>
</dbReference>
<dbReference type="GO" id="GO:0046491">
    <property type="term" value="P:L-methylmalonyl-CoA metabolic process"/>
    <property type="evidence" value="ECO:0007669"/>
    <property type="project" value="TreeGrafter"/>
</dbReference>
<accession>A0A1A3KYA6</accession>
<protein>
    <recommendedName>
        <fullName evidence="2">VOC domain-containing protein</fullName>
    </recommendedName>
</protein>
<proteinExistence type="predicted"/>
<feature type="domain" description="VOC" evidence="2">
    <location>
        <begin position="167"/>
        <end position="288"/>
    </location>
</feature>
<sequence length="293" mass="31373">MADSVFDALDHVILAVGDLEDATHRYSMLLSRNPSWRGAHPGWGTANTLFRLSNTYLELISPHGDGPLGRTVAERLDERGEGLIGLAFATSDLDSAHAHLQANGLAPPPVSSGLGRDADTGQERRWRSVLLPDTHTRGVLIIAIQHEDPEALPDAKPVGPADAGVTGIDHAVVQTADADAAIALYRDGLGLRLALDRSFPDWGMRLVFLRVGRVTVELAQPLANPGLATHTDLLWGLSWRVPDADAARTRLVAAGLEVSEVRPGRKPGTRVLNVKNGTCGVPTLLIEPACQHR</sequence>
<dbReference type="InterPro" id="IPR025870">
    <property type="entry name" value="Glyoxalase-like_dom"/>
</dbReference>
<dbReference type="Proteomes" id="UP000093925">
    <property type="component" value="Unassembled WGS sequence"/>
</dbReference>
<gene>
    <name evidence="3" type="ORF">A5640_25615</name>
</gene>
<evidence type="ECO:0000313" key="3">
    <source>
        <dbReference type="EMBL" id="OBJ89975.1"/>
    </source>
</evidence>
<dbReference type="Pfam" id="PF13468">
    <property type="entry name" value="Glyoxalase_3"/>
    <property type="match status" value="1"/>
</dbReference>
<dbReference type="PROSITE" id="PS51819">
    <property type="entry name" value="VOC"/>
    <property type="match status" value="2"/>
</dbReference>
<dbReference type="InterPro" id="IPR051785">
    <property type="entry name" value="MMCE/EMCE_epimerase"/>
</dbReference>
<feature type="domain" description="VOC" evidence="2">
    <location>
        <begin position="8"/>
        <end position="143"/>
    </location>
</feature>
<dbReference type="AlphaFoldDB" id="A0A1A3KYA6"/>
<comment type="caution">
    <text evidence="3">The sequence shown here is derived from an EMBL/GenBank/DDBJ whole genome shotgun (WGS) entry which is preliminary data.</text>
</comment>
<dbReference type="GO" id="GO:0004493">
    <property type="term" value="F:methylmalonyl-CoA epimerase activity"/>
    <property type="evidence" value="ECO:0007669"/>
    <property type="project" value="TreeGrafter"/>
</dbReference>
<evidence type="ECO:0000313" key="4">
    <source>
        <dbReference type="Proteomes" id="UP000093925"/>
    </source>
</evidence>
<dbReference type="EMBL" id="LZLM01000014">
    <property type="protein sequence ID" value="OBJ89975.1"/>
    <property type="molecule type" value="Genomic_DNA"/>
</dbReference>
<evidence type="ECO:0000259" key="2">
    <source>
        <dbReference type="PROSITE" id="PS51819"/>
    </source>
</evidence>
<dbReference type="RefSeq" id="WP_065138257.1">
    <property type="nucleotide sequence ID" value="NZ_LZLM01000014.1"/>
</dbReference>
<reference evidence="3 4" key="1">
    <citation type="submission" date="2016-06" db="EMBL/GenBank/DDBJ databases">
        <authorList>
            <person name="Kjaerup R.B."/>
            <person name="Dalgaard T.S."/>
            <person name="Juul-Madsen H.R."/>
        </authorList>
    </citation>
    <scope>NUCLEOTIDE SEQUENCE [LARGE SCALE GENOMIC DNA]</scope>
    <source>
        <strain evidence="3 4">1276495.2</strain>
    </source>
</reference>
<evidence type="ECO:0000256" key="1">
    <source>
        <dbReference type="ARBA" id="ARBA00022723"/>
    </source>
</evidence>
<dbReference type="InterPro" id="IPR029068">
    <property type="entry name" value="Glyas_Bleomycin-R_OHBP_Dase"/>
</dbReference>